<keyword evidence="1" id="KW-1133">Transmembrane helix</keyword>
<evidence type="ECO:0000313" key="8">
    <source>
        <dbReference type="Proteomes" id="UP000284598"/>
    </source>
</evidence>
<name>A0A413RXM1_9FIRM</name>
<evidence type="ECO:0000313" key="2">
    <source>
        <dbReference type="EMBL" id="RHA19081.1"/>
    </source>
</evidence>
<proteinExistence type="predicted"/>
<organism evidence="3 8">
    <name type="scientific">Eubacterium ventriosum</name>
    <dbReference type="NCBI Taxonomy" id="39496"/>
    <lineage>
        <taxon>Bacteria</taxon>
        <taxon>Bacillati</taxon>
        <taxon>Bacillota</taxon>
        <taxon>Clostridia</taxon>
        <taxon>Eubacteriales</taxon>
        <taxon>Eubacteriaceae</taxon>
        <taxon>Eubacterium</taxon>
    </lineage>
</organism>
<evidence type="ECO:0000313" key="3">
    <source>
        <dbReference type="EMBL" id="RHA53251.1"/>
    </source>
</evidence>
<evidence type="ECO:0000313" key="11">
    <source>
        <dbReference type="Proteomes" id="UP000286186"/>
    </source>
</evidence>
<evidence type="ECO:0000313" key="6">
    <source>
        <dbReference type="EMBL" id="RHL46358.1"/>
    </source>
</evidence>
<reference evidence="7 8" key="1">
    <citation type="submission" date="2018-08" db="EMBL/GenBank/DDBJ databases">
        <title>A genome reference for cultivated species of the human gut microbiota.</title>
        <authorList>
            <person name="Zou Y."/>
            <person name="Xue W."/>
            <person name="Luo G."/>
        </authorList>
    </citation>
    <scope>NUCLEOTIDE SEQUENCE [LARGE SCALE GENOMIC DNA]</scope>
    <source>
        <strain evidence="6 7">AF37-4</strain>
        <strain evidence="5 11">AM23-22</strain>
        <strain evidence="4 10">AM42-30</strain>
        <strain evidence="3 8">AM43-2</strain>
        <strain evidence="2 9">AM44-11BH</strain>
    </source>
</reference>
<keyword evidence="1" id="KW-0472">Membrane</keyword>
<dbReference type="Proteomes" id="UP000284598">
    <property type="component" value="Unassembled WGS sequence"/>
</dbReference>
<evidence type="ECO:0000313" key="4">
    <source>
        <dbReference type="EMBL" id="RHA80745.1"/>
    </source>
</evidence>
<dbReference type="EMBL" id="QSFV01000015">
    <property type="protein sequence ID" value="RHA80745.1"/>
    <property type="molecule type" value="Genomic_DNA"/>
</dbReference>
<gene>
    <name evidence="6" type="ORF">DW018_03975</name>
    <name evidence="5" type="ORF">DW652_07840</name>
    <name evidence="4" type="ORF">DW918_06100</name>
    <name evidence="3" type="ORF">DW929_09710</name>
    <name evidence="2" type="ORF">DW944_04930</name>
</gene>
<dbReference type="Proteomes" id="UP000286186">
    <property type="component" value="Unassembled WGS sequence"/>
</dbReference>
<sequence length="123" mass="14407">MSDRKSRIFASIVIILIVMAISFLFMTRENYVRYSFYDATGCQYIEVTKMENAKGENSIKHLSLYKYGYFKPCYTIPKSSAEGVFMAYNDDNDLLFTIREYAGDIVKIEVATKTEYYRYIARN</sequence>
<dbReference type="Proteomes" id="UP000285740">
    <property type="component" value="Unassembled WGS sequence"/>
</dbReference>
<evidence type="ECO:0000313" key="7">
    <source>
        <dbReference type="Proteomes" id="UP000283314"/>
    </source>
</evidence>
<dbReference type="GeneID" id="66466390"/>
<evidence type="ECO:0000313" key="5">
    <source>
        <dbReference type="EMBL" id="RHF88635.1"/>
    </source>
</evidence>
<dbReference type="EMBL" id="QROT01000003">
    <property type="protein sequence ID" value="RHL46358.1"/>
    <property type="molecule type" value="Genomic_DNA"/>
</dbReference>
<evidence type="ECO:0000313" key="10">
    <source>
        <dbReference type="Proteomes" id="UP000285740"/>
    </source>
</evidence>
<feature type="transmembrane region" description="Helical" evidence="1">
    <location>
        <begin position="6"/>
        <end position="26"/>
    </location>
</feature>
<dbReference type="RefSeq" id="WP_117901220.1">
    <property type="nucleotide sequence ID" value="NZ_CABJDQ010000003.1"/>
</dbReference>
<keyword evidence="1" id="KW-0812">Transmembrane</keyword>
<accession>A0A413RXM1</accession>
<evidence type="ECO:0000313" key="9">
    <source>
        <dbReference type="Proteomes" id="UP000284779"/>
    </source>
</evidence>
<protein>
    <submittedName>
        <fullName evidence="3">Uncharacterized protein</fullName>
    </submittedName>
</protein>
<dbReference type="Proteomes" id="UP000283314">
    <property type="component" value="Unassembled WGS sequence"/>
</dbReference>
<dbReference type="EMBL" id="QSFD01000004">
    <property type="protein sequence ID" value="RHA19081.1"/>
    <property type="molecule type" value="Genomic_DNA"/>
</dbReference>
<evidence type="ECO:0000256" key="1">
    <source>
        <dbReference type="SAM" id="Phobius"/>
    </source>
</evidence>
<dbReference type="AlphaFoldDB" id="A0A413RXM1"/>
<dbReference type="Proteomes" id="UP000284779">
    <property type="component" value="Unassembled WGS sequence"/>
</dbReference>
<dbReference type="EMBL" id="QSFO01000011">
    <property type="protein sequence ID" value="RHA53251.1"/>
    <property type="molecule type" value="Genomic_DNA"/>
</dbReference>
<dbReference type="EMBL" id="QRHR01000006">
    <property type="protein sequence ID" value="RHF88635.1"/>
    <property type="molecule type" value="Genomic_DNA"/>
</dbReference>
<comment type="caution">
    <text evidence="3">The sequence shown here is derived from an EMBL/GenBank/DDBJ whole genome shotgun (WGS) entry which is preliminary data.</text>
</comment>
<keyword evidence="9" id="KW-1185">Reference proteome</keyword>